<comment type="caution">
    <text evidence="4">The sequence shown here is derived from an EMBL/GenBank/DDBJ whole genome shotgun (WGS) entry which is preliminary data.</text>
</comment>
<dbReference type="Proteomes" id="UP001642464">
    <property type="component" value="Unassembled WGS sequence"/>
</dbReference>
<feature type="compositionally biased region" description="Acidic residues" evidence="2">
    <location>
        <begin position="2322"/>
        <end position="2331"/>
    </location>
</feature>
<dbReference type="Pfam" id="PF20206">
    <property type="entry name" value="Tra1_ring"/>
    <property type="match status" value="2"/>
</dbReference>
<dbReference type="PANTHER" id="PTHR11139:SF1">
    <property type="entry name" value="TRANSFORMATION_TRANSCRIPTION DOMAIN-ASSOCIATED PROTEIN"/>
    <property type="match status" value="1"/>
</dbReference>
<dbReference type="InterPro" id="IPR000403">
    <property type="entry name" value="PI3/4_kinase_cat_dom"/>
</dbReference>
<feature type="compositionally biased region" description="Low complexity" evidence="2">
    <location>
        <begin position="1395"/>
        <end position="1413"/>
    </location>
</feature>
<accession>A0ABP0R6I8</accession>
<dbReference type="InterPro" id="IPR046807">
    <property type="entry name" value="Tra1_central"/>
</dbReference>
<feature type="compositionally biased region" description="Basic and acidic residues" evidence="2">
    <location>
        <begin position="1215"/>
        <end position="1224"/>
    </location>
</feature>
<protein>
    <submittedName>
        <fullName evidence="4">Transcription-associated protein 1 (DTRA1)</fullName>
    </submittedName>
</protein>
<feature type="region of interest" description="Disordered" evidence="2">
    <location>
        <begin position="3433"/>
        <end position="3454"/>
    </location>
</feature>
<feature type="compositionally biased region" description="Polar residues" evidence="2">
    <location>
        <begin position="2712"/>
        <end position="2721"/>
    </location>
</feature>
<feature type="region of interest" description="Disordered" evidence="2">
    <location>
        <begin position="3646"/>
        <end position="3682"/>
    </location>
</feature>
<feature type="compositionally biased region" description="Low complexity" evidence="2">
    <location>
        <begin position="2297"/>
        <end position="2317"/>
    </location>
</feature>
<dbReference type="InterPro" id="IPR016024">
    <property type="entry name" value="ARM-type_fold"/>
</dbReference>
<dbReference type="InterPro" id="IPR003151">
    <property type="entry name" value="PIK-rel_kinase_FAT"/>
</dbReference>
<evidence type="ECO:0000259" key="3">
    <source>
        <dbReference type="PROSITE" id="PS51189"/>
    </source>
</evidence>
<dbReference type="InterPro" id="IPR050517">
    <property type="entry name" value="DDR_Repair_Kinase"/>
</dbReference>
<dbReference type="Pfam" id="PF00454">
    <property type="entry name" value="PI3_PI4_kinase"/>
    <property type="match status" value="1"/>
</dbReference>
<evidence type="ECO:0000256" key="2">
    <source>
        <dbReference type="SAM" id="MobiDB-lite"/>
    </source>
</evidence>
<feature type="region of interest" description="Disordered" evidence="2">
    <location>
        <begin position="729"/>
        <end position="798"/>
    </location>
</feature>
<feature type="region of interest" description="Disordered" evidence="2">
    <location>
        <begin position="1211"/>
        <end position="1231"/>
    </location>
</feature>
<feature type="region of interest" description="Disordered" evidence="2">
    <location>
        <begin position="2836"/>
        <end position="2855"/>
    </location>
</feature>
<feature type="region of interest" description="Disordered" evidence="2">
    <location>
        <begin position="2297"/>
        <end position="2331"/>
    </location>
</feature>
<feature type="region of interest" description="Disordered" evidence="2">
    <location>
        <begin position="852"/>
        <end position="882"/>
    </location>
</feature>
<feature type="region of interest" description="Disordered" evidence="2">
    <location>
        <begin position="3585"/>
        <end position="3605"/>
    </location>
</feature>
<feature type="compositionally biased region" description="Low complexity" evidence="2">
    <location>
        <begin position="2679"/>
        <end position="2697"/>
    </location>
</feature>
<keyword evidence="5" id="KW-1185">Reference proteome</keyword>
<dbReference type="InterPro" id="IPR014009">
    <property type="entry name" value="PIK_FAT"/>
</dbReference>
<feature type="compositionally biased region" description="Low complexity" evidence="2">
    <location>
        <begin position="861"/>
        <end position="879"/>
    </location>
</feature>
<feature type="compositionally biased region" description="Low complexity" evidence="2">
    <location>
        <begin position="782"/>
        <end position="797"/>
    </location>
</feature>
<comment type="similarity">
    <text evidence="1">Belongs to the PI3/PI4-kinase family. TRA1 subfamily.</text>
</comment>
<dbReference type="Pfam" id="PF02259">
    <property type="entry name" value="FAT"/>
    <property type="match status" value="1"/>
</dbReference>
<proteinExistence type="inferred from homology"/>
<gene>
    <name evidence="4" type="ORF">SCF082_LOCUS44617</name>
</gene>
<feature type="compositionally biased region" description="Basic and acidic residues" evidence="2">
    <location>
        <begin position="3671"/>
        <end position="3682"/>
    </location>
</feature>
<evidence type="ECO:0000313" key="5">
    <source>
        <dbReference type="Proteomes" id="UP001642464"/>
    </source>
</evidence>
<dbReference type="InterPro" id="IPR046805">
    <property type="entry name" value="Tra1_ring"/>
</dbReference>
<dbReference type="SUPFAM" id="SSF56112">
    <property type="entry name" value="Protein kinase-like (PK-like)"/>
    <property type="match status" value="1"/>
</dbReference>
<feature type="domain" description="FAT" evidence="3">
    <location>
        <begin position="3797"/>
        <end position="4213"/>
    </location>
</feature>
<dbReference type="SUPFAM" id="SSF48371">
    <property type="entry name" value="ARM repeat"/>
    <property type="match status" value="2"/>
</dbReference>
<evidence type="ECO:0000313" key="4">
    <source>
        <dbReference type="EMBL" id="CAK9094971.1"/>
    </source>
</evidence>
<dbReference type="PROSITE" id="PS51189">
    <property type="entry name" value="FAT"/>
    <property type="match status" value="1"/>
</dbReference>
<evidence type="ECO:0000256" key="1">
    <source>
        <dbReference type="ARBA" id="ARBA00007234"/>
    </source>
</evidence>
<dbReference type="PANTHER" id="PTHR11139">
    <property type="entry name" value="ATAXIA TELANGIECTASIA MUTATED ATM -RELATED"/>
    <property type="match status" value="1"/>
</dbReference>
<sequence length="4859" mass="536664">MAPGAAAGAAPPTVVVPDAGAVEDVDAIEKSLQSVREVRERLTEIGHSGAYGSFLRDCVPRLRSILERVPPQLSNATTLAKKSQELRKMALEVLHRLHPNEVLRPFVAQILELATEQLNLENEDNGLVCLRIIADMHKTYRPSDLVAQLIAFFDFCKKLLAKLPTTVQVVVPPDQLRRTHQSFLVLAECPPVIILLFQIHRTLIPQYVPEIVPLIVMSLKQQPSPPRPDLVACQVKILSFLTYLIRSVSNAKLFQEFETDIARSVVALMEDLPSSQVALRKDLLTSTRHIIATEFRRGFFPFVDKFLDETVLLGGAHWMGPSQGSGAQPIVPSAAKDMLPLAYSTLADLIHHVRANLKLTQVSKVVYIFSRNLHDPNLPLTLQTTSVRLLLNLVDRIFHNRQTDPNVGRQLLVHILHTIVQKFGALRFYIPEIVVRARKRQRQRYESYSKGDADKPIPAYYYTRNPSASNSDSAAAAAAAANAKVVTISVVEQDGPLERPPETLANMLKLGPEAMHSSSSVVNADGVKECKGLIQTMVLGLKTVLWCVCNYGHKKFERSAGDAAAAGEPAPDPDLFRGLSGLLGSAEMGSVANLLQWGLQCIPIFRHQVVPDEDAQENSLKHKRKLQAQAAAQEIEIVNQFAEVFTVLDPHNFADLFRANINLLYANILRHPLLITFPKRLLRKNSVSHAFMAILFDFCLDRFQDLAGPAQFSKKHLVAMPSLTNIISGNSGPPTSFRNVPKSGPNAAATHSGLGLADPPVATAAQAAAHAARKRQHPDQRSPSGSSTATSFTATSDTAEDAVVDSDDLADQSFQQQVLNERARPESNAVAVLSQLMELVLFCVESYADESIAGPPPPGLQQQQQQQQQQPQHQNQADQAQERLSPGWQIVAHLKARVEKLMVLCFVLAPTMTSSPLSEMRQAVANPLVLRFQGRDRENASLLNQSGALGATGGTSLGRDCYLMTLRSLLRVVARRQILQELIKPKINALLVPGLRALSQLLHQAQGPMLASREARKDLIVEVVLLLAVRISRHDLNEFLPLLQRAFEVALEANEHRNTELVRLALRILESWVDNLGPEEFEALFLQDTPSTFAQAIASLLRPSPQPCGTGALRVLGKLGRRVRNSLLQVSPAHPLRPAADSVRSFVVEMFWSHSHQVSFPKLKLCLDQVVRHAVSFLDDTYQPNLSPTFPTGDLGKQTASGKRPRIVTPTVQGDKQHQGEPTDHPQPALTQPQPVAMVAKLEDCAYYKTKAVRLLFVCVAHFLDTSDLGELPNFSADAANSPTLSALQSFLDGKHDHVPFFQTPPTAQSQGVASMKSAQRDVLVSVLTGLATASCDHAMGPSAWSLFRGVVQFLYISGMAAAVKQADEHGNASWVMETGIDRLGKAQLDEEGLNSSKGNRSRSSSNSSSTHQNSKKRKRVSSFASTGGADEEQDKTAAAPMRCGHGVDPTVVNEMIARTITTACPAHSKFALFLIDDMVATMTKAIDVDDLAASRATPLLDDLMRRFIRAAHSGRWTDRLGGCLGLRHMMNLLGRAWVAINEPALLEAFVFALQTYTEPLGMDVFFHVSSGLQELIVMLYDQAVGNIAEIHKKAPKPQKSIKLLLQALVSPNRHARVALRQAMVLLAKCNKVTLGKLLLEFPEDMKDIRKLLLSRSVTKRPVASHAPILETITFLLDQDQAPLDISGEMKKRVVQTMADAILLAETAVIEAPTLSYIRCTSPARKALPQQQKKKFADSATTQGVLASGPYPFQDIPHQPLVTMASVGVIASFLQSGSVDLLKELDSTDMSKKVRDRGVKLVITSALSPWPTVAKTAQRGLRIVSELSREKIGEAPDALGIPAATMKALLQEAMGAVERGHEISSSMLMGVLSIVEHFNSKHMVSLVVNSLLRHLASVMVAPPSTRPLRIESDDQIQPRLTNLTLAGEIVRVLGSFPETNLVPHLKLLIHNIIRLENAPERLTVDAAVNVKPNTAPFLDVHGHLSSPLKAPFLLICSTRFPKQALSVLLQAESLHNQDSLRFLKHMLGMTAASKLRNEITNLEPTSAIINNLFAIVGLGADEKPNKQELMDLCFHGIDIVRIVVQFSPSWLALQTLLMHKILAVWRNREILSRLKSEERLSWAEREYLSNVCTIFKLYFRYVSHQLNNIPPDTKLSSAHSERATWAAALAFEMLTVVVVRTSADNSSLLRFFAQEVTSNSPVTLRVALMRHYVHLLVLDKEQVMSSHIKEAALRLIVIPTLAWSFRDAAFKSCKIDCGNGRMLGDKLVEEITQHASASAPVAAGAAAAAAAAAAGSSSSSSSPSSAADAASVVAGPAQEPPSNDDMEVDQDDLDRPQVPVVEQLLPTSATLEKFTAPESLFDDTAASSEALQVQLLRLATLLIANYGDELIESRKDLIKFAWNHLKNTDASSKQWAYVNICTFINVYQIPPDIILQVFVALLREHGPESKELVQRSLDVLVPALGKRLQVNKFLRTIRWAKKIVFDEGHKMPQLTHIWSLLVRHPELFYLNRHHFLPNVIASLSKLCLPQSGVTGIENRELALDLTELFFRYEQTREAEEQLWKRIGADLKDTPNDQLSEKQLAAKEAEQGFKANLTMATVVTHFLMRLIIILGDSKSLQSVALRRRALSLFKVSLEFAAKVVRKMPPGSHLTVRFLYIDKHVELIRKKQQERLAQFRGSPKGATPATTAPGAAGSKYKNITGKEDAKVDNTVPSGGASSTSEEDPGMMSSILDLVNALLTADRDAVVAPFVRGNVKHLAHLVSPVFSSVERGCRDLFLLATTHLRKLLPLGQEFFDVLLTALDKRLLLAADDGKRAIQEAVQNYVRAQAELRDRLSSNEGGTKGKRSSAKNALQSKAAHQKAAKAVALRKAQELGAGPLGTLQNLNLVQVLCLEGDVAIDTSEENGYTTVKGSGEYKASMVDKFVGTLMKLMAKYVKELTTGANVRARNASNTAKSLGGSATLLVAIPPRTTEVELELASRGLCITLDILSSRILHHEVHRRNFILLLQGLLDKLDVHDEQVLCTILRISQAWLTAPIPTAPPSTEKHEVTSHALQLNMKERQQLMAKLEQLERFSGLIQANQVLKQYRELVYKTLNPLSSSARERDERSKSSWRQQLLARFMTGLLSHDVVQRHQFFRAFVSMYFQSKGPFAKLQLLFQLDWSHVLEANWLPVAVETVLSAVNHSSFVEGQHTGTVRICRVAFEDEAVHEATSANGQENRASLLQDLRNTLSQLRKLKTSEALLYPIQELAHGDRSAHIAHAAWMEVFPQAWEVLEEQEKMTMTQGLQVFLSRGYHLPHSAVYFGAVQRCAVMVQHALDEIAKLVASSKTHKVRQGIAADPFQENLQTFSLRRVAAWARVQGWGAPSTVQSIFESMLMLRPLPLLAPELLQFVGKTHGVRHQAIEMTHTLARQVPGVARPTRDKILNSLGPTAESLSMTSPPGRGSPEAFASDATETVVKKKKKKGTASAAAAAAVAAAAAASAATTKNENNLENAKRWTSTVMSLFEGEDDDMVHGIVRQWCVTASSFAGMAHEVSSSWHEAEKVYMDAMERVRVGRGEYIVPRQRPTDNKQHGFADFVSPVPTGGTNNNNNNNNNPGQSMSLEDALADFDDFGMLDDLPFDSLTGGNAEAADALMMGSGDPAEPFQQRQSHHDQSGGAYFPGGQEETSQHLHQHEQHHDHMWLSKQVSGAELTVWHRRWEQCAQQLGLWEEIAKVATVSNDTDTILESATRAGAPNWQGVIKPLIEREEGRLLEVQSQLAQERPHLPPNLYPNLLGARPALVHISLAVQESRPSQELDNVWRRSANAILLDWAVRGQRGGVLHQRSLLVSCQRLVELEESISYLSNIVNVATMSKSGTNAVMSPTKSNQIHRMLQRWRERVPSSCEDPTDWDDLLCSRLNIFSLGARSFERSALKRATSQGGNDLKQAQIQLLAANHDTRWTILERAKAYRKNGMVDKSLEILASPVLSQGRMSAEEVFMVLRERVLNVLQCDRGSVRSTDKARHLSGALVDLLSLDMSIFSSENKAEVLRLRAKVQGELSDPPDVVHGLFAQSVHLHSTHALSWLDWAEFTQGIMRHNATQIPSEQWPLVDRELGAIVVGSILQAVKHGSELARSFMPLVFWNLHLENEFSQQQQQQQQQPQQASISTTFMAHLPLMPSWVWLPWIPQVISMLSGDEPASKIGKAIISLLAKEFPNAIYYNLRAQYFEKESEKRHAAKQQRESSGACEEDAAASAAASPEFRLLKESLTRFNQLNPTLVQELEGILESLVSAFKVQHPFDELYATMHRLLEKCIQVSTALNVPSDSTVTKEEAEKLAPESLRLVNVWTMLDRVCDKLFSQQNLQRSALHNQLLTRLQGSFEKDFRPDKEAMRRIRGGEATDLVEPAGGRDMSFAGIVHRIGMWKQMFADALYVSGPNEVALHEWSRDLATCAPQSVQIPGMHMMADNLGEPMLINHPELVGFAPEVLVRRDAGQAQPCLGFLATTGSVTHFALKSTAYGNTKSDQRTVQLQTVLNQMLTRTNCTRRRSFLRFSLPVVVPIHSRLALQLHSADTFAVSEVFDTALRESRGTLEGKMTTTLHQLELMHEKRAGAAAWSREHAFEAVCREVPDDLLSVFLRTRVDSAHQLHLRRDVMAKQLALSAALTFMLSASERMPSKTLLRPDGTLLELDLRPKYKGGSGGEIEDDPSVLHVPFRLTRNIVQFLTPAGVDGPLHNTLIAAATCMCDATHRSALRSYLEFYLLHDLVDQNSRHSDKSLFRSRSLHRVVEANTQVIMRRVEILAAPSTPQSDDVKHPLSEASPEEVAREVVLQPSQTSGLAACEPKINDNAVAALIQRAKDPAQQALMDATWLPWF</sequence>
<dbReference type="EMBL" id="CAXAMM010040716">
    <property type="protein sequence ID" value="CAK9094971.1"/>
    <property type="molecule type" value="Genomic_DNA"/>
</dbReference>
<reference evidence="4 5" key="1">
    <citation type="submission" date="2024-02" db="EMBL/GenBank/DDBJ databases">
        <authorList>
            <person name="Chen Y."/>
            <person name="Shah S."/>
            <person name="Dougan E. K."/>
            <person name="Thang M."/>
            <person name="Chan C."/>
        </authorList>
    </citation>
    <scope>NUCLEOTIDE SEQUENCE [LARGE SCALE GENOMIC DNA]</scope>
</reference>
<feature type="region of interest" description="Disordered" evidence="2">
    <location>
        <begin position="1390"/>
        <end position="1444"/>
    </location>
</feature>
<dbReference type="Pfam" id="PF20175">
    <property type="entry name" value="Tra1_central"/>
    <property type="match status" value="2"/>
</dbReference>
<name>A0ABP0R6I8_9DINO</name>
<dbReference type="InterPro" id="IPR011009">
    <property type="entry name" value="Kinase-like_dom_sf"/>
</dbReference>
<feature type="compositionally biased region" description="Polar residues" evidence="2">
    <location>
        <begin position="729"/>
        <end position="738"/>
    </location>
</feature>
<organism evidence="4 5">
    <name type="scientific">Durusdinium trenchii</name>
    <dbReference type="NCBI Taxonomy" id="1381693"/>
    <lineage>
        <taxon>Eukaryota</taxon>
        <taxon>Sar</taxon>
        <taxon>Alveolata</taxon>
        <taxon>Dinophyceae</taxon>
        <taxon>Suessiales</taxon>
        <taxon>Symbiodiniaceae</taxon>
        <taxon>Durusdinium</taxon>
    </lineage>
</organism>
<feature type="region of interest" description="Disordered" evidence="2">
    <location>
        <begin position="2676"/>
        <end position="2726"/>
    </location>
</feature>